<sequence>MIETYEVTCTPAAAHKRRRHSVIPHQHRVHREPWADVGAAAARTGRDAHVHRKAYTVSAAPTAPVYSDMTSERILTGALVNVYSSPRNWLWDRTGDTAEAKDNRLSDGASVGHCTHRLGTHTAAAVHRPQGGKGQWRPREEQGGREIEGKDKSDFDPLALGSRCDLRTRSRPSPPGVINPPAVAPSRRTVAHPACRFPAFRSSPVGVPGLDGTQKYLSPTLRPRTFCTCPLHASLDATYRYTE</sequence>
<accession>A0AAD6VRC1</accession>
<dbReference type="Proteomes" id="UP001219525">
    <property type="component" value="Unassembled WGS sequence"/>
</dbReference>
<dbReference type="EMBL" id="JARJCW010000009">
    <property type="protein sequence ID" value="KAJ7220520.1"/>
    <property type="molecule type" value="Genomic_DNA"/>
</dbReference>
<evidence type="ECO:0000256" key="1">
    <source>
        <dbReference type="SAM" id="MobiDB-lite"/>
    </source>
</evidence>
<reference evidence="2" key="1">
    <citation type="submission" date="2023-03" db="EMBL/GenBank/DDBJ databases">
        <title>Massive genome expansion in bonnet fungi (Mycena s.s.) driven by repeated elements and novel gene families across ecological guilds.</title>
        <authorList>
            <consortium name="Lawrence Berkeley National Laboratory"/>
            <person name="Harder C.B."/>
            <person name="Miyauchi S."/>
            <person name="Viragh M."/>
            <person name="Kuo A."/>
            <person name="Thoen E."/>
            <person name="Andreopoulos B."/>
            <person name="Lu D."/>
            <person name="Skrede I."/>
            <person name="Drula E."/>
            <person name="Henrissat B."/>
            <person name="Morin E."/>
            <person name="Kohler A."/>
            <person name="Barry K."/>
            <person name="LaButti K."/>
            <person name="Morin E."/>
            <person name="Salamov A."/>
            <person name="Lipzen A."/>
            <person name="Mereny Z."/>
            <person name="Hegedus B."/>
            <person name="Baldrian P."/>
            <person name="Stursova M."/>
            <person name="Weitz H."/>
            <person name="Taylor A."/>
            <person name="Grigoriev I.V."/>
            <person name="Nagy L.G."/>
            <person name="Martin F."/>
            <person name="Kauserud H."/>
        </authorList>
    </citation>
    <scope>NUCLEOTIDE SEQUENCE</scope>
    <source>
        <strain evidence="2">9144</strain>
    </source>
</reference>
<protein>
    <submittedName>
        <fullName evidence="2">Uncharacterized protein</fullName>
    </submittedName>
</protein>
<dbReference type="AlphaFoldDB" id="A0AAD6VRC1"/>
<name>A0AAD6VRC1_9AGAR</name>
<feature type="region of interest" description="Disordered" evidence="1">
    <location>
        <begin position="122"/>
        <end position="154"/>
    </location>
</feature>
<proteinExistence type="predicted"/>
<evidence type="ECO:0000313" key="2">
    <source>
        <dbReference type="EMBL" id="KAJ7220520.1"/>
    </source>
</evidence>
<feature type="compositionally biased region" description="Basic and acidic residues" evidence="1">
    <location>
        <begin position="137"/>
        <end position="154"/>
    </location>
</feature>
<organism evidence="2 3">
    <name type="scientific">Mycena pura</name>
    <dbReference type="NCBI Taxonomy" id="153505"/>
    <lineage>
        <taxon>Eukaryota</taxon>
        <taxon>Fungi</taxon>
        <taxon>Dikarya</taxon>
        <taxon>Basidiomycota</taxon>
        <taxon>Agaricomycotina</taxon>
        <taxon>Agaricomycetes</taxon>
        <taxon>Agaricomycetidae</taxon>
        <taxon>Agaricales</taxon>
        <taxon>Marasmiineae</taxon>
        <taxon>Mycenaceae</taxon>
        <taxon>Mycena</taxon>
    </lineage>
</organism>
<keyword evidence="3" id="KW-1185">Reference proteome</keyword>
<comment type="caution">
    <text evidence="2">The sequence shown here is derived from an EMBL/GenBank/DDBJ whole genome shotgun (WGS) entry which is preliminary data.</text>
</comment>
<evidence type="ECO:0000313" key="3">
    <source>
        <dbReference type="Proteomes" id="UP001219525"/>
    </source>
</evidence>
<gene>
    <name evidence="2" type="ORF">GGX14DRAFT_675005</name>
</gene>